<dbReference type="FunFam" id="3.40.50.410:FF:000010">
    <property type="entry name" value="Integrator complex subunit 6 like"/>
    <property type="match status" value="1"/>
</dbReference>
<feature type="region of interest" description="Disordered" evidence="1">
    <location>
        <begin position="666"/>
        <end position="791"/>
    </location>
</feature>
<organism evidence="4 5">
    <name type="scientific">Physcomitrium patens</name>
    <name type="common">Spreading-leaved earth moss</name>
    <name type="synonym">Physcomitrella patens</name>
    <dbReference type="NCBI Taxonomy" id="3218"/>
    <lineage>
        <taxon>Eukaryota</taxon>
        <taxon>Viridiplantae</taxon>
        <taxon>Streptophyta</taxon>
        <taxon>Embryophyta</taxon>
        <taxon>Bryophyta</taxon>
        <taxon>Bryophytina</taxon>
        <taxon>Bryopsida</taxon>
        <taxon>Funariidae</taxon>
        <taxon>Funariales</taxon>
        <taxon>Funariaceae</taxon>
        <taxon>Physcomitrium</taxon>
    </lineage>
</organism>
<dbReference type="PANTHER" id="PTHR12957">
    <property type="entry name" value="DEAD/H BOX POLYPEPTIDE 26/DICE1-RELATED"/>
    <property type="match status" value="1"/>
</dbReference>
<dbReference type="InterPro" id="IPR057413">
    <property type="entry name" value="Beta-barrel_INTS6"/>
</dbReference>
<feature type="domain" description="Integrator complex subunit 6-like beta-barrel" evidence="3">
    <location>
        <begin position="261"/>
        <end position="393"/>
    </location>
</feature>
<evidence type="ECO:0000259" key="2">
    <source>
        <dbReference type="Pfam" id="PF13519"/>
    </source>
</evidence>
<evidence type="ECO:0000313" key="4">
    <source>
        <dbReference type="EnsemblPlants" id="Pp3c10_21600V3.3"/>
    </source>
</evidence>
<dbReference type="InterPro" id="IPR051113">
    <property type="entry name" value="Integrator_subunit6"/>
</dbReference>
<reference evidence="4 5" key="2">
    <citation type="journal article" date="2018" name="Plant J.">
        <title>The Physcomitrella patens chromosome-scale assembly reveals moss genome structure and evolution.</title>
        <authorList>
            <person name="Lang D."/>
            <person name="Ullrich K.K."/>
            <person name="Murat F."/>
            <person name="Fuchs J."/>
            <person name="Jenkins J."/>
            <person name="Haas F.B."/>
            <person name="Piednoel M."/>
            <person name="Gundlach H."/>
            <person name="Van Bel M."/>
            <person name="Meyberg R."/>
            <person name="Vives C."/>
            <person name="Morata J."/>
            <person name="Symeonidi A."/>
            <person name="Hiss M."/>
            <person name="Muchero W."/>
            <person name="Kamisugi Y."/>
            <person name="Saleh O."/>
            <person name="Blanc G."/>
            <person name="Decker E.L."/>
            <person name="van Gessel N."/>
            <person name="Grimwood J."/>
            <person name="Hayes R.D."/>
            <person name="Graham S.W."/>
            <person name="Gunter L.E."/>
            <person name="McDaniel S.F."/>
            <person name="Hoernstein S.N.W."/>
            <person name="Larsson A."/>
            <person name="Li F.W."/>
            <person name="Perroud P.F."/>
            <person name="Phillips J."/>
            <person name="Ranjan P."/>
            <person name="Rokshar D.S."/>
            <person name="Rothfels C.J."/>
            <person name="Schneider L."/>
            <person name="Shu S."/>
            <person name="Stevenson D.W."/>
            <person name="Thummler F."/>
            <person name="Tillich M."/>
            <person name="Villarreal Aguilar J.C."/>
            <person name="Widiez T."/>
            <person name="Wong G.K."/>
            <person name="Wymore A."/>
            <person name="Zhang Y."/>
            <person name="Zimmer A.D."/>
            <person name="Quatrano R.S."/>
            <person name="Mayer K.F.X."/>
            <person name="Goodstein D."/>
            <person name="Casacuberta J.M."/>
            <person name="Vandepoele K."/>
            <person name="Reski R."/>
            <person name="Cuming A.C."/>
            <person name="Tuskan G.A."/>
            <person name="Maumus F."/>
            <person name="Salse J."/>
            <person name="Schmutz J."/>
            <person name="Rensing S.A."/>
        </authorList>
    </citation>
    <scope>NUCLEOTIDE SEQUENCE [LARGE SCALE GENOMIC DNA]</scope>
    <source>
        <strain evidence="4 5">cv. Gransden 2004</strain>
    </source>
</reference>
<gene>
    <name evidence="4" type="primary">LOC112287883</name>
</gene>
<reference evidence="4" key="3">
    <citation type="submission" date="2020-12" db="UniProtKB">
        <authorList>
            <consortium name="EnsemblPlants"/>
        </authorList>
    </citation>
    <scope>IDENTIFICATION</scope>
</reference>
<feature type="compositionally biased region" description="Polar residues" evidence="1">
    <location>
        <begin position="761"/>
        <end position="785"/>
    </location>
</feature>
<feature type="region of interest" description="Disordered" evidence="1">
    <location>
        <begin position="494"/>
        <end position="516"/>
    </location>
</feature>
<evidence type="ECO:0008006" key="6">
    <source>
        <dbReference type="Google" id="ProtNLM"/>
    </source>
</evidence>
<dbReference type="OMA" id="MAFQQYL"/>
<dbReference type="EnsemblPlants" id="Pp3c10_21600V3.3">
    <property type="protein sequence ID" value="Pp3c10_21600V3.3"/>
    <property type="gene ID" value="Pp3c10_21600"/>
</dbReference>
<accession>A0A7I4A0M0</accession>
<protein>
    <recommendedName>
        <fullName evidence="6">VWFA domain-containing protein</fullName>
    </recommendedName>
</protein>
<dbReference type="Pfam" id="PF25462">
    <property type="entry name" value="Beta-barrel_INTS6"/>
    <property type="match status" value="1"/>
</dbReference>
<proteinExistence type="predicted"/>
<keyword evidence="5" id="KW-1185">Reference proteome</keyword>
<name>A0A7I4A0M0_PHYPA</name>
<evidence type="ECO:0000256" key="1">
    <source>
        <dbReference type="SAM" id="MobiDB-lite"/>
    </source>
</evidence>
<feature type="domain" description="VWFA" evidence="2">
    <location>
        <begin position="3"/>
        <end position="130"/>
    </location>
</feature>
<sequence length="959" mass="106212">MLVVFLLDTSASMNQRCNNGLSLLDCAKSAVEHFHKVRSRDASCRVDRYMLVTCDEGSDYIKVVDKYPFTHFMRALKSVQARDMTNLGGALHRIFNFLHVQRLVLDIDRYGQGRNPCYNDLTTILLLTDGTELTSVDGVSNNLQPTGPTAVGSELTLQPFRWDQRVFATVLRIPSVSPAVLERSGPIPQNAPISGAPSAVVMDTNISQFCEHTGGKCFVATSWKVLMQHTEATATRLPPCVIVSFETMPNPSSLPPQVQQACHRKMLLVRGGQTQGQGHWPIPEAYWPDPSNQGIPPRDPHPMIAYKPVDADPHIPVNFIFDKYEIESNPIMGFLMKANSGACWQVFVRNSKGTNHGYGDPFGYLRLNRVGSNLTLFVLPYNYPVLWHLLEQLGKMPGQSKMSPLPQWRQDMEKYCSSIPAYYGQPLRIALKRWGINAHVVPESMDSNLYTGYVGTQLKRFKTQAKELFDADMARIMAGQQVVSAGNVTRSLSRTLPQSTPPTAEAPPGFTSTTATSLVTPQRGIGHGEQVSIRRPGWEMPLPTGPTPAHVPPTYTPATSFPPTLSMPSPEITAPPVATGIMKDVSLFKNPFDIPRDQLLSQLQYLPIRIGLALETRQSRRLDRDVGKPAIKSSLSNLAALLAAKEDDDARHSLPIEKMGDFNDALLKQQPPRNPFAEEPDRTKQQRMMFGNPYRQEKNDGGADEGWSEGTGGLLQRGRKRGRNRRIHQQGESGSSPSLSSSPSSSNLSSLADSSTETSSPNAEVTSPQRGQQSSVDAANTSTLDGKTVEPVSVTLERKDYDHRILVAGADNVEKGNMLRANHKSPVSIPEKLNEYGDKLRAVEKFDNDMDIEVANDMGNRAIDQGRRKRHMAPMGIHQEQSHVVAFLLSVIRALRYSKPSNTKQLFDLLSVPDFPVDKGNFLEQLILQAHRYNKLAVAKKLVEYRDTLVTTQPDNSGP</sequence>
<dbReference type="KEGG" id="ppp:112287883"/>
<feature type="compositionally biased region" description="Low complexity" evidence="1">
    <location>
        <begin position="733"/>
        <end position="760"/>
    </location>
</feature>
<evidence type="ECO:0000259" key="3">
    <source>
        <dbReference type="Pfam" id="PF25462"/>
    </source>
</evidence>
<dbReference type="EnsemblPlants" id="Pp3c10_21600V3.2">
    <property type="protein sequence ID" value="Pp3c10_21600V3.2"/>
    <property type="gene ID" value="Pp3c10_21600"/>
</dbReference>
<dbReference type="GeneID" id="112287883"/>
<dbReference type="EMBL" id="ABEU02000010">
    <property type="status" value="NOT_ANNOTATED_CDS"/>
    <property type="molecule type" value="Genomic_DNA"/>
</dbReference>
<dbReference type="PANTHER" id="PTHR12957:SF2">
    <property type="entry name" value="INTEGRATOR COMPLEX SUBUNIT 6"/>
    <property type="match status" value="1"/>
</dbReference>
<dbReference type="OrthoDB" id="9449012at2759"/>
<dbReference type="RefSeq" id="XP_024387245.1">
    <property type="nucleotide sequence ID" value="XM_024531477.2"/>
</dbReference>
<dbReference type="Proteomes" id="UP000006727">
    <property type="component" value="Chromosome 10"/>
</dbReference>
<dbReference type="Pfam" id="PF13519">
    <property type="entry name" value="VWA_2"/>
    <property type="match status" value="1"/>
</dbReference>
<dbReference type="InterPro" id="IPR002035">
    <property type="entry name" value="VWF_A"/>
</dbReference>
<dbReference type="InterPro" id="IPR036465">
    <property type="entry name" value="vWFA_dom_sf"/>
</dbReference>
<dbReference type="GO" id="GO:0032039">
    <property type="term" value="C:integrator complex"/>
    <property type="evidence" value="ECO:0000318"/>
    <property type="project" value="GO_Central"/>
</dbReference>
<evidence type="ECO:0000313" key="5">
    <source>
        <dbReference type="Proteomes" id="UP000006727"/>
    </source>
</evidence>
<dbReference type="GO" id="GO:0034472">
    <property type="term" value="P:snRNA 3'-end processing"/>
    <property type="evidence" value="ECO:0000318"/>
    <property type="project" value="GO_Central"/>
</dbReference>
<dbReference type="Gramene" id="Pp3c10_21600V3.2">
    <property type="protein sequence ID" value="Pp3c10_21600V3.2"/>
    <property type="gene ID" value="Pp3c10_21600"/>
</dbReference>
<feature type="compositionally biased region" description="Basic residues" evidence="1">
    <location>
        <begin position="717"/>
        <end position="728"/>
    </location>
</feature>
<reference evidence="4 5" key="1">
    <citation type="journal article" date="2008" name="Science">
        <title>The Physcomitrella genome reveals evolutionary insights into the conquest of land by plants.</title>
        <authorList>
            <person name="Rensing S."/>
            <person name="Lang D."/>
            <person name="Zimmer A."/>
            <person name="Terry A."/>
            <person name="Salamov A."/>
            <person name="Shapiro H."/>
            <person name="Nishiyama T."/>
            <person name="Perroud P.-F."/>
            <person name="Lindquist E."/>
            <person name="Kamisugi Y."/>
            <person name="Tanahashi T."/>
            <person name="Sakakibara K."/>
            <person name="Fujita T."/>
            <person name="Oishi K."/>
            <person name="Shin-I T."/>
            <person name="Kuroki Y."/>
            <person name="Toyoda A."/>
            <person name="Suzuki Y."/>
            <person name="Hashimoto A."/>
            <person name="Yamaguchi K."/>
            <person name="Sugano A."/>
            <person name="Kohara Y."/>
            <person name="Fujiyama A."/>
            <person name="Anterola A."/>
            <person name="Aoki S."/>
            <person name="Ashton N."/>
            <person name="Barbazuk W.B."/>
            <person name="Barker E."/>
            <person name="Bennetzen J."/>
            <person name="Bezanilla M."/>
            <person name="Blankenship R."/>
            <person name="Cho S.H."/>
            <person name="Dutcher S."/>
            <person name="Estelle M."/>
            <person name="Fawcett J.A."/>
            <person name="Gundlach H."/>
            <person name="Hanada K."/>
            <person name="Heyl A."/>
            <person name="Hicks K.A."/>
            <person name="Hugh J."/>
            <person name="Lohr M."/>
            <person name="Mayer K."/>
            <person name="Melkozernov A."/>
            <person name="Murata T."/>
            <person name="Nelson D."/>
            <person name="Pils B."/>
            <person name="Prigge M."/>
            <person name="Reiss B."/>
            <person name="Renner T."/>
            <person name="Rombauts S."/>
            <person name="Rushton P."/>
            <person name="Sanderfoot A."/>
            <person name="Schween G."/>
            <person name="Shiu S.-H."/>
            <person name="Stueber K."/>
            <person name="Theodoulou F.L."/>
            <person name="Tu H."/>
            <person name="Van de Peer Y."/>
            <person name="Verrier P.J."/>
            <person name="Waters E."/>
            <person name="Wood A."/>
            <person name="Yang L."/>
            <person name="Cove D."/>
            <person name="Cuming A."/>
            <person name="Hasebe M."/>
            <person name="Lucas S."/>
            <person name="Mishler D.B."/>
            <person name="Reski R."/>
            <person name="Grigoriev I."/>
            <person name="Quatrano R.S."/>
            <person name="Boore J.L."/>
        </authorList>
    </citation>
    <scope>NUCLEOTIDE SEQUENCE [LARGE SCALE GENOMIC DNA]</scope>
    <source>
        <strain evidence="4 5">cv. Gransden 2004</strain>
    </source>
</reference>
<dbReference type="Gene3D" id="3.40.50.410">
    <property type="entry name" value="von Willebrand factor, type A domain"/>
    <property type="match status" value="1"/>
</dbReference>
<dbReference type="AlphaFoldDB" id="A0A7I4A0M0"/>
<dbReference type="CDD" id="cd00198">
    <property type="entry name" value="vWFA"/>
    <property type="match status" value="1"/>
</dbReference>
<dbReference type="SUPFAM" id="SSF53300">
    <property type="entry name" value="vWA-like"/>
    <property type="match status" value="1"/>
</dbReference>
<dbReference type="Gramene" id="Pp3c10_21600V3.3">
    <property type="protein sequence ID" value="Pp3c10_21600V3.3"/>
    <property type="gene ID" value="Pp3c10_21600"/>
</dbReference>